<evidence type="ECO:0000259" key="4">
    <source>
        <dbReference type="PROSITE" id="PS51755"/>
    </source>
</evidence>
<dbReference type="eggNOG" id="COG0745">
    <property type="taxonomic scope" value="Bacteria"/>
</dbReference>
<dbReference type="EMBL" id="AEPE02000002">
    <property type="protein sequence ID" value="EFZ37640.1"/>
    <property type="molecule type" value="Genomic_DNA"/>
</dbReference>
<feature type="transmembrane region" description="Helical" evidence="3">
    <location>
        <begin position="121"/>
        <end position="140"/>
    </location>
</feature>
<dbReference type="GO" id="GO:0003677">
    <property type="term" value="F:DNA binding"/>
    <property type="evidence" value="ECO:0007669"/>
    <property type="project" value="UniProtKB-UniRule"/>
</dbReference>
<dbReference type="PROSITE" id="PS51755">
    <property type="entry name" value="OMPR_PHOB"/>
    <property type="match status" value="1"/>
</dbReference>
<keyword evidence="3" id="KW-0812">Transmembrane</keyword>
<dbReference type="Gene3D" id="1.10.10.10">
    <property type="entry name" value="Winged helix-like DNA-binding domain superfamily/Winged helix DNA-binding domain"/>
    <property type="match status" value="1"/>
</dbReference>
<keyword evidence="3" id="KW-0472">Membrane</keyword>
<accession>E7RLK9</accession>
<dbReference type="GO" id="GO:0006355">
    <property type="term" value="P:regulation of DNA-templated transcription"/>
    <property type="evidence" value="ECO:0007669"/>
    <property type="project" value="InterPro"/>
</dbReference>
<dbReference type="Proteomes" id="UP000005580">
    <property type="component" value="Unassembled WGS sequence"/>
</dbReference>
<dbReference type="RefSeq" id="WP_004368638.1">
    <property type="nucleotide sequence ID" value="NZ_GL833119.1"/>
</dbReference>
<dbReference type="Pfam" id="PF00486">
    <property type="entry name" value="Trans_reg_C"/>
    <property type="match status" value="1"/>
</dbReference>
<keyword evidence="1 2" id="KW-0238">DNA-binding</keyword>
<feature type="domain" description="OmpR/PhoB-type" evidence="4">
    <location>
        <begin position="145"/>
        <end position="242"/>
    </location>
</feature>
<evidence type="ECO:0000313" key="6">
    <source>
        <dbReference type="Proteomes" id="UP000005580"/>
    </source>
</evidence>
<feature type="DNA-binding region" description="OmpR/PhoB-type" evidence="2">
    <location>
        <begin position="145"/>
        <end position="242"/>
    </location>
</feature>
<name>E7RLK9_9BACT</name>
<dbReference type="InterPro" id="IPR001867">
    <property type="entry name" value="OmpR/PhoB-type_DNA-bd"/>
</dbReference>
<dbReference type="SMART" id="SM00862">
    <property type="entry name" value="Trans_reg_C"/>
    <property type="match status" value="1"/>
</dbReference>
<dbReference type="InterPro" id="IPR016032">
    <property type="entry name" value="Sig_transdc_resp-reg_C-effctor"/>
</dbReference>
<evidence type="ECO:0000256" key="3">
    <source>
        <dbReference type="SAM" id="Phobius"/>
    </source>
</evidence>
<dbReference type="HOGENOM" id="CLU_080714_0_0_10"/>
<protein>
    <submittedName>
        <fullName evidence="5">Transcriptional regulatory protein, C-terminal domain protein</fullName>
    </submittedName>
</protein>
<evidence type="ECO:0000256" key="1">
    <source>
        <dbReference type="ARBA" id="ARBA00023125"/>
    </source>
</evidence>
<dbReference type="STRING" id="28134.SAMN05444288_0831"/>
<keyword evidence="3" id="KW-1133">Transmembrane helix</keyword>
<evidence type="ECO:0000256" key="2">
    <source>
        <dbReference type="PROSITE-ProRule" id="PRU01091"/>
    </source>
</evidence>
<dbReference type="GO" id="GO:0000160">
    <property type="term" value="P:phosphorelay signal transduction system"/>
    <property type="evidence" value="ECO:0007669"/>
    <property type="project" value="InterPro"/>
</dbReference>
<evidence type="ECO:0000313" key="5">
    <source>
        <dbReference type="EMBL" id="EFZ37640.1"/>
    </source>
</evidence>
<dbReference type="SUPFAM" id="SSF46894">
    <property type="entry name" value="C-terminal effector domain of the bipartite response regulators"/>
    <property type="match status" value="1"/>
</dbReference>
<gene>
    <name evidence="5" type="ORF">HMPREF0663_10009</name>
</gene>
<organism evidence="5 6">
    <name type="scientific">Hoylesella oralis ATCC 33269</name>
    <dbReference type="NCBI Taxonomy" id="873533"/>
    <lineage>
        <taxon>Bacteria</taxon>
        <taxon>Pseudomonadati</taxon>
        <taxon>Bacteroidota</taxon>
        <taxon>Bacteroidia</taxon>
        <taxon>Bacteroidales</taxon>
        <taxon>Prevotellaceae</taxon>
        <taxon>Hoylesella</taxon>
    </lineage>
</organism>
<proteinExistence type="predicted"/>
<dbReference type="AlphaFoldDB" id="E7RLK9"/>
<reference evidence="5" key="1">
    <citation type="submission" date="2011-01" db="EMBL/GenBank/DDBJ databases">
        <authorList>
            <person name="Muzny D."/>
            <person name="Qin X."/>
            <person name="Buhay C."/>
            <person name="Dugan-Rocha S."/>
            <person name="Ding Y."/>
            <person name="Chen G."/>
            <person name="Hawes A."/>
            <person name="Holder M."/>
            <person name="Jhangiani S."/>
            <person name="Johnson A."/>
            <person name="Khan Z."/>
            <person name="Li Z."/>
            <person name="Liu W."/>
            <person name="Liu X."/>
            <person name="Perez L."/>
            <person name="Shen H."/>
            <person name="Wang Q."/>
            <person name="Watt J."/>
            <person name="Xi L."/>
            <person name="Xin Y."/>
            <person name="Zhou J."/>
            <person name="Deng J."/>
            <person name="Jiang H."/>
            <person name="Liu Y."/>
            <person name="Qu J."/>
            <person name="Song X.-Z."/>
            <person name="Zhang L."/>
            <person name="Villasana D."/>
            <person name="Johnson A."/>
            <person name="Liu J."/>
            <person name="Liyanage D."/>
            <person name="Lorensuhewa L."/>
            <person name="Robinson T."/>
            <person name="Song A."/>
            <person name="Song B.-B."/>
            <person name="Dinh H."/>
            <person name="Thornton R."/>
            <person name="Coyle M."/>
            <person name="Francisco L."/>
            <person name="Jackson L."/>
            <person name="Javaid M."/>
            <person name="Korchina V."/>
            <person name="Kovar C."/>
            <person name="Mata R."/>
            <person name="Mathew T."/>
            <person name="Ngo R."/>
            <person name="Nguyen L."/>
            <person name="Nguyen N."/>
            <person name="Okwuonu G."/>
            <person name="Ongeri F."/>
            <person name="Pham C."/>
            <person name="Simmons D."/>
            <person name="Wilczek-Boney K."/>
            <person name="Hale W."/>
            <person name="Jakkamsetti A."/>
            <person name="Pham P."/>
            <person name="Ruth R."/>
            <person name="San Lucas F."/>
            <person name="Warren J."/>
            <person name="Zhang J."/>
            <person name="Zhao Z."/>
            <person name="Zhou C."/>
            <person name="Zhu D."/>
            <person name="Lee S."/>
            <person name="Bess C."/>
            <person name="Blankenburg K."/>
            <person name="Forbes L."/>
            <person name="Fu Q."/>
            <person name="Gubbala S."/>
            <person name="Hirani K."/>
            <person name="Jayaseelan J.C."/>
            <person name="Lara F."/>
            <person name="Munidasa M."/>
            <person name="Palculict T."/>
            <person name="Patil S."/>
            <person name="Pu L.-L."/>
            <person name="Saada N."/>
            <person name="Tang L."/>
            <person name="Weissenberger G."/>
            <person name="Zhu Y."/>
            <person name="Hemphill L."/>
            <person name="Shang Y."/>
            <person name="Youmans B."/>
            <person name="Ayvaz T."/>
            <person name="Ross M."/>
            <person name="Santibanez J."/>
            <person name="Aqrawi P."/>
            <person name="Gross S."/>
            <person name="Joshi V."/>
            <person name="Fowler G."/>
            <person name="Nazareth L."/>
            <person name="Reid J."/>
            <person name="Worley K."/>
            <person name="Petrosino J."/>
            <person name="Highlander S."/>
            <person name="Gibbs R."/>
        </authorList>
    </citation>
    <scope>NUCLEOTIDE SEQUENCE [LARGE SCALE GENOMIC DNA]</scope>
    <source>
        <strain evidence="5">ATCC 33269</strain>
    </source>
</reference>
<keyword evidence="6" id="KW-1185">Reference proteome</keyword>
<dbReference type="InterPro" id="IPR036388">
    <property type="entry name" value="WH-like_DNA-bd_sf"/>
</dbReference>
<sequence length="244" mass="28004">MKPIHSVLVFFAIILSSFLASFGSYRLAEASIVADMNKALSQTLAEKRDSWITPDTVQAYRNHLSIAQLKDKSILSYDVSGTENVLCSQQMAWKNNDRTILFRSYANCSFMTVFGMSDQRLPLVLSFLGFLWLFLSMRYIRRRTESMLSFGSLSYALGEQQFYGTGHRPLKLTPMQEQLMRMFMHSADHRLTKSDICKALWPKKDDAAETLYTLIRRLKPVIEDNSNVRIAVERGKAYELTIAK</sequence>
<comment type="caution">
    <text evidence="5">The sequence shown here is derived from an EMBL/GenBank/DDBJ whole genome shotgun (WGS) entry which is preliminary data.</text>
</comment>